<proteinExistence type="predicted"/>
<dbReference type="AlphaFoldDB" id="A0A9W4XEN8"/>
<keyword evidence="1" id="KW-0812">Transmembrane</keyword>
<dbReference type="Proteomes" id="UP001152885">
    <property type="component" value="Unassembled WGS sequence"/>
</dbReference>
<dbReference type="EMBL" id="CANTUO010000004">
    <property type="protein sequence ID" value="CAI5759603.1"/>
    <property type="molecule type" value="Genomic_DNA"/>
</dbReference>
<evidence type="ECO:0000313" key="2">
    <source>
        <dbReference type="EMBL" id="CAI5759603.1"/>
    </source>
</evidence>
<reference evidence="2" key="1">
    <citation type="submission" date="2022-12" db="EMBL/GenBank/DDBJ databases">
        <authorList>
            <person name="Brejova B."/>
        </authorList>
    </citation>
    <scope>NUCLEOTIDE SEQUENCE</scope>
</reference>
<evidence type="ECO:0000313" key="3">
    <source>
        <dbReference type="Proteomes" id="UP001152885"/>
    </source>
</evidence>
<gene>
    <name evidence="2" type="ORF">CANVERA_P4114</name>
</gene>
<keyword evidence="1" id="KW-0472">Membrane</keyword>
<sequence>MYITRNNRSRHRFNSQFDSYPVQNHLYYDENDAIELTPEKKDPSIMSAAIPYLIIAVIFILLLLGILKLIQTKRQKKVSETSNFVASNSAVAAPTEDIQMTPVVPPYSEIKLDDYKFTR</sequence>
<name>A0A9W4XEN8_9ASCO</name>
<organism evidence="2 3">
    <name type="scientific">Candida verbasci</name>
    <dbReference type="NCBI Taxonomy" id="1227364"/>
    <lineage>
        <taxon>Eukaryota</taxon>
        <taxon>Fungi</taxon>
        <taxon>Dikarya</taxon>
        <taxon>Ascomycota</taxon>
        <taxon>Saccharomycotina</taxon>
        <taxon>Pichiomycetes</taxon>
        <taxon>Debaryomycetaceae</taxon>
        <taxon>Candida/Lodderomyces clade</taxon>
        <taxon>Candida</taxon>
    </lineage>
</organism>
<comment type="caution">
    <text evidence="2">The sequence shown here is derived from an EMBL/GenBank/DDBJ whole genome shotgun (WGS) entry which is preliminary data.</text>
</comment>
<feature type="transmembrane region" description="Helical" evidence="1">
    <location>
        <begin position="45"/>
        <end position="67"/>
    </location>
</feature>
<protein>
    <submittedName>
        <fullName evidence="2">Uncharacterized protein</fullName>
    </submittedName>
</protein>
<keyword evidence="1" id="KW-1133">Transmembrane helix</keyword>
<accession>A0A9W4XEN8</accession>
<evidence type="ECO:0000256" key="1">
    <source>
        <dbReference type="SAM" id="Phobius"/>
    </source>
</evidence>
<keyword evidence="3" id="KW-1185">Reference proteome</keyword>